<name>A0ABZ1YGK8_9ACTN</name>
<reference evidence="1" key="1">
    <citation type="submission" date="2022-10" db="EMBL/GenBank/DDBJ databases">
        <title>The complete genomes of actinobacterial strains from the NBC collection.</title>
        <authorList>
            <person name="Joergensen T.S."/>
            <person name="Alvarez Arevalo M."/>
            <person name="Sterndorff E.B."/>
            <person name="Faurdal D."/>
            <person name="Vuksanovic O."/>
            <person name="Mourched A.-S."/>
            <person name="Charusanti P."/>
            <person name="Shaw S."/>
            <person name="Blin K."/>
            <person name="Weber T."/>
        </authorList>
    </citation>
    <scope>NUCLEOTIDE SEQUENCE [LARGE SCALE GENOMIC DNA]</scope>
    <source>
        <strain evidence="1">NBC 01686</strain>
        <plasmid evidence="1">unnamed1</plasmid>
    </source>
</reference>
<dbReference type="RefSeq" id="WP_266477703.1">
    <property type="nucleotide sequence ID" value="NZ_CP109208.1"/>
</dbReference>
<organism evidence="1">
    <name type="scientific">Streptomyces althioticus</name>
    <dbReference type="NCBI Taxonomy" id="83380"/>
    <lineage>
        <taxon>Bacteria</taxon>
        <taxon>Bacillati</taxon>
        <taxon>Actinomycetota</taxon>
        <taxon>Actinomycetes</taxon>
        <taxon>Kitasatosporales</taxon>
        <taxon>Streptomycetaceae</taxon>
        <taxon>Streptomyces</taxon>
        <taxon>Streptomyces althioticus group</taxon>
    </lineage>
</organism>
<protein>
    <submittedName>
        <fullName evidence="1">Uncharacterized protein</fullName>
    </submittedName>
</protein>
<dbReference type="EMBL" id="CP109208">
    <property type="protein sequence ID" value="WUU58539.1"/>
    <property type="molecule type" value="Genomic_DNA"/>
</dbReference>
<gene>
    <name evidence="1" type="ORF">OIE82_35780</name>
</gene>
<geneLocation type="plasmid" evidence="1">
    <name>unnamed1</name>
</geneLocation>
<keyword evidence="1" id="KW-0614">Plasmid</keyword>
<evidence type="ECO:0000313" key="1">
    <source>
        <dbReference type="EMBL" id="WUU58539.1"/>
    </source>
</evidence>
<accession>A0ABZ1YGK8</accession>
<proteinExistence type="predicted"/>
<sequence>MKIVTHIIDTEFASAGDFENDVDSMNRTIVDHVTSGGEIGAYFTRTIGDDGDLHVVALFAKTSYTSVRGVEVRAGESVIACYSKIRLGAKELFRASCENCGCTCCCTCS</sequence>